<feature type="region of interest" description="Disordered" evidence="1">
    <location>
        <begin position="1"/>
        <end position="33"/>
    </location>
</feature>
<keyword evidence="3" id="KW-1185">Reference proteome</keyword>
<sequence length="87" mass="9145">MLCPFSTRSGPPLAARRTDGSASPAAVAPPPHGSTAFHGRAVAFVPSSSDSVGGGGDERKRGTVEARYDFQEQFYEPQHGFLAILGR</sequence>
<dbReference type="EMBL" id="CM018052">
    <property type="protein sequence ID" value="KAA8516112.1"/>
    <property type="molecule type" value="Genomic_DNA"/>
</dbReference>
<dbReference type="Proteomes" id="UP000325577">
    <property type="component" value="Linkage Group LG9"/>
</dbReference>
<proteinExistence type="predicted"/>
<evidence type="ECO:0000313" key="3">
    <source>
        <dbReference type="Proteomes" id="UP000325577"/>
    </source>
</evidence>
<reference evidence="2 3" key="1">
    <citation type="submission" date="2019-09" db="EMBL/GenBank/DDBJ databases">
        <title>A chromosome-level genome assembly of the Chinese tupelo Nyssa sinensis.</title>
        <authorList>
            <person name="Yang X."/>
            <person name="Kang M."/>
            <person name="Yang Y."/>
            <person name="Xiong H."/>
            <person name="Wang M."/>
            <person name="Zhang Z."/>
            <person name="Wang Z."/>
            <person name="Wu H."/>
            <person name="Ma T."/>
            <person name="Liu J."/>
            <person name="Xi Z."/>
        </authorList>
    </citation>
    <scope>NUCLEOTIDE SEQUENCE [LARGE SCALE GENOMIC DNA]</scope>
    <source>
        <strain evidence="2">J267</strain>
        <tissue evidence="2">Leaf</tissue>
    </source>
</reference>
<protein>
    <submittedName>
        <fullName evidence="2">Uncharacterized protein</fullName>
    </submittedName>
</protein>
<dbReference type="AlphaFoldDB" id="A0A5J4ZEQ3"/>
<accession>A0A5J4ZEQ3</accession>
<evidence type="ECO:0000256" key="1">
    <source>
        <dbReference type="SAM" id="MobiDB-lite"/>
    </source>
</evidence>
<name>A0A5J4ZEQ3_9ASTE</name>
<gene>
    <name evidence="2" type="ORF">F0562_019291</name>
</gene>
<evidence type="ECO:0000313" key="2">
    <source>
        <dbReference type="EMBL" id="KAA8516112.1"/>
    </source>
</evidence>
<organism evidence="2 3">
    <name type="scientific">Nyssa sinensis</name>
    <dbReference type="NCBI Taxonomy" id="561372"/>
    <lineage>
        <taxon>Eukaryota</taxon>
        <taxon>Viridiplantae</taxon>
        <taxon>Streptophyta</taxon>
        <taxon>Embryophyta</taxon>
        <taxon>Tracheophyta</taxon>
        <taxon>Spermatophyta</taxon>
        <taxon>Magnoliopsida</taxon>
        <taxon>eudicotyledons</taxon>
        <taxon>Gunneridae</taxon>
        <taxon>Pentapetalae</taxon>
        <taxon>asterids</taxon>
        <taxon>Cornales</taxon>
        <taxon>Nyssaceae</taxon>
        <taxon>Nyssa</taxon>
    </lineage>
</organism>